<reference evidence="2" key="2">
    <citation type="submission" date="2014-08" db="EMBL/GenBank/DDBJ databases">
        <title>Exploiting Issatchenkia orientalis SD108 for Succinic Acid Production.</title>
        <authorList>
            <person name="Xiao H."/>
            <person name="Shao Z."/>
            <person name="Jiang Y."/>
            <person name="Dole S."/>
            <person name="Zhao H."/>
        </authorList>
    </citation>
    <scope>NUCLEOTIDE SEQUENCE [LARGE SCALE GENOMIC DNA]</scope>
    <source>
        <strain evidence="2">SD108</strain>
    </source>
</reference>
<name>A0A099NK21_PICKU</name>
<dbReference type="EMBL" id="JQFK01002256">
    <property type="protein sequence ID" value="KGK32444.1"/>
    <property type="molecule type" value="Genomic_DNA"/>
</dbReference>
<dbReference type="HOGENOM" id="CLU_3433178_0_0_1"/>
<evidence type="ECO:0000313" key="3">
    <source>
        <dbReference type="Proteomes" id="UP000029867"/>
    </source>
</evidence>
<dbReference type="EMBL" id="JQFK01002259">
    <property type="protein sequence ID" value="KGK32441.1"/>
    <property type="molecule type" value="Genomic_DNA"/>
</dbReference>
<protein>
    <submittedName>
        <fullName evidence="2">Uncharacterized protein</fullName>
    </submittedName>
</protein>
<dbReference type="Proteomes" id="UP000029867">
    <property type="component" value="Unassembled WGS sequence"/>
</dbReference>
<evidence type="ECO:0000313" key="2">
    <source>
        <dbReference type="EMBL" id="KGK32444.1"/>
    </source>
</evidence>
<gene>
    <name evidence="2" type="ORF">JL09_g6949</name>
    <name evidence="1" type="ORF">JL09_g6952</name>
</gene>
<proteinExistence type="predicted"/>
<sequence length="16" mass="1684">MLMKLIVAGIPQGDPT</sequence>
<dbReference type="AlphaFoldDB" id="A0A099NK21"/>
<accession>A0A099NK21</accession>
<reference evidence="3" key="1">
    <citation type="journal article" date="2014" name="Microb. Cell Fact.">
        <title>Exploiting Issatchenkia orientalis SD108 for succinic acid production.</title>
        <authorList>
            <person name="Xiao H."/>
            <person name="Shao Z."/>
            <person name="Jiang Y."/>
            <person name="Dole S."/>
            <person name="Zhao H."/>
        </authorList>
    </citation>
    <scope>NUCLEOTIDE SEQUENCE [LARGE SCALE GENOMIC DNA]</scope>
    <source>
        <strain evidence="3">SD108</strain>
    </source>
</reference>
<comment type="caution">
    <text evidence="2">The sequence shown here is derived from an EMBL/GenBank/DDBJ whole genome shotgun (WGS) entry which is preliminary data.</text>
</comment>
<organism evidence="2 3">
    <name type="scientific">Pichia kudriavzevii</name>
    <name type="common">Yeast</name>
    <name type="synonym">Issatchenkia orientalis</name>
    <dbReference type="NCBI Taxonomy" id="4909"/>
    <lineage>
        <taxon>Eukaryota</taxon>
        <taxon>Fungi</taxon>
        <taxon>Dikarya</taxon>
        <taxon>Ascomycota</taxon>
        <taxon>Saccharomycotina</taxon>
        <taxon>Pichiomycetes</taxon>
        <taxon>Pichiales</taxon>
        <taxon>Pichiaceae</taxon>
        <taxon>Pichia</taxon>
    </lineage>
</organism>
<evidence type="ECO:0000313" key="1">
    <source>
        <dbReference type="EMBL" id="KGK32441.1"/>
    </source>
</evidence>